<dbReference type="eggNOG" id="COG0250">
    <property type="taxonomic scope" value="Bacteria"/>
</dbReference>
<sequence>MHEEKKQICGNFTIRKQPIRWYVMLLPSSHRGLATGLKEERERRMKYGEPVFDYFAPSYVEVKKIKGKFVKTDCPLLYNYVFIRATVDEIFHLKRNLPQYNFLPKVKGEKEDYYPYLSDRAMENLKWVADSYSNVLPVYVPKSETLVKGDRVRITEGQFKGAEATVVIQPGAGMKDIMVSVENWMLVPLLHVKPGQYEVISLNEDSKHVYSSLDNQRVISRLHGALKYLHHAEGIPETDRQFAREVLSQYGNLRMETDVMRCKLYSILLPAYVLAGDQEAFNALASTVESILPAVKAGQSKALLLVTLYGCTDNSIYYAKAHQLTHSWRMEKNPKKSKLQLLRWLDDFDEWYGHE</sequence>
<dbReference type="Gene3D" id="3.30.70.940">
    <property type="entry name" value="NusG, N-terminal domain"/>
    <property type="match status" value="1"/>
</dbReference>
<dbReference type="RefSeq" id="WP_013618643.1">
    <property type="nucleotide sequence ID" value="NC_015164.1"/>
</dbReference>
<dbReference type="OrthoDB" id="1023984at2"/>
<accession>F0R0C6</accession>
<dbReference type="InterPro" id="IPR036735">
    <property type="entry name" value="NGN_dom_sf"/>
</dbReference>
<dbReference type="SUPFAM" id="SSF82679">
    <property type="entry name" value="N-utilization substance G protein NusG, N-terminal domain"/>
    <property type="match status" value="1"/>
</dbReference>
<evidence type="ECO:0000313" key="1">
    <source>
        <dbReference type="EMBL" id="ADY37270.1"/>
    </source>
</evidence>
<gene>
    <name evidence="1" type="ordered locus">Bacsa_2737</name>
</gene>
<evidence type="ECO:0000313" key="2">
    <source>
        <dbReference type="Proteomes" id="UP000007486"/>
    </source>
</evidence>
<dbReference type="STRING" id="667015.Bacsa_2737"/>
<dbReference type="HOGENOM" id="CLU_865109_0_0_10"/>
<dbReference type="EMBL" id="CP002530">
    <property type="protein sequence ID" value="ADY37270.1"/>
    <property type="molecule type" value="Genomic_DNA"/>
</dbReference>
<keyword evidence="2" id="KW-1185">Reference proteome</keyword>
<dbReference type="AlphaFoldDB" id="F0R0C6"/>
<reference evidence="1 2" key="1">
    <citation type="journal article" date="2011" name="Stand. Genomic Sci.">
        <title>Complete genome sequence of Bacteroides salanitronis type strain (BL78).</title>
        <authorList>
            <person name="Gronow S."/>
            <person name="Held B."/>
            <person name="Lucas S."/>
            <person name="Lapidus A."/>
            <person name="Del Rio T.G."/>
            <person name="Nolan M."/>
            <person name="Tice H."/>
            <person name="Deshpande S."/>
            <person name="Cheng J.F."/>
            <person name="Pitluck S."/>
            <person name="Liolios K."/>
            <person name="Pagani I."/>
            <person name="Ivanova N."/>
            <person name="Mavromatis K."/>
            <person name="Pati A."/>
            <person name="Tapia R."/>
            <person name="Han C."/>
            <person name="Goodwin L."/>
            <person name="Chen A."/>
            <person name="Palaniappan K."/>
            <person name="Land M."/>
            <person name="Hauser L."/>
            <person name="Chang Y.J."/>
            <person name="Jeffries C.D."/>
            <person name="Brambilla E.M."/>
            <person name="Rohde M."/>
            <person name="Goker M."/>
            <person name="Detter J.C."/>
            <person name="Woyke T."/>
            <person name="Bristow J."/>
            <person name="Markowitz V."/>
            <person name="Hugenholtz P."/>
            <person name="Kyrpides N.C."/>
            <person name="Klenk H.P."/>
            <person name="Eisen J.A."/>
        </authorList>
    </citation>
    <scope>NUCLEOTIDE SEQUENCE [LARGE SCALE GENOMIC DNA]</scope>
    <source>
        <strain evidence="1 2">DSM 18170</strain>
    </source>
</reference>
<name>F0R0C6_PHOSB</name>
<protein>
    <submittedName>
        <fullName evidence="1">Putative transcriptional regulator UpxY-like protein</fullName>
    </submittedName>
</protein>
<dbReference type="GO" id="GO:0006354">
    <property type="term" value="P:DNA-templated transcription elongation"/>
    <property type="evidence" value="ECO:0007669"/>
    <property type="project" value="InterPro"/>
</dbReference>
<proteinExistence type="predicted"/>
<organism evidence="1 2">
    <name type="scientific">Phocaeicola salanitronis (strain DSM 18170 / JCM 13657 / CCUG 60908 / BL78)</name>
    <name type="common">Bacteroides salanitronis</name>
    <dbReference type="NCBI Taxonomy" id="667015"/>
    <lineage>
        <taxon>Bacteria</taxon>
        <taxon>Pseudomonadati</taxon>
        <taxon>Bacteroidota</taxon>
        <taxon>Bacteroidia</taxon>
        <taxon>Bacteroidales</taxon>
        <taxon>Bacteroidaceae</taxon>
        <taxon>Phocaeicola</taxon>
    </lineage>
</organism>
<dbReference type="KEGG" id="bsa:Bacsa_2737"/>
<dbReference type="Proteomes" id="UP000007486">
    <property type="component" value="Chromosome"/>
</dbReference>